<dbReference type="EMBL" id="SIHJ01000005">
    <property type="protein sequence ID" value="TWT30261.1"/>
    <property type="molecule type" value="Genomic_DNA"/>
</dbReference>
<reference evidence="4 5" key="1">
    <citation type="submission" date="2019-02" db="EMBL/GenBank/DDBJ databases">
        <title>Deep-cultivation of Planctomycetes and their phenomic and genomic characterization uncovers novel biology.</title>
        <authorList>
            <person name="Wiegand S."/>
            <person name="Jogler M."/>
            <person name="Boedeker C."/>
            <person name="Pinto D."/>
            <person name="Vollmers J."/>
            <person name="Rivas-Marin E."/>
            <person name="Kohn T."/>
            <person name="Peeters S.H."/>
            <person name="Heuer A."/>
            <person name="Rast P."/>
            <person name="Oberbeckmann S."/>
            <person name="Bunk B."/>
            <person name="Jeske O."/>
            <person name="Meyerdierks A."/>
            <person name="Storesund J.E."/>
            <person name="Kallscheuer N."/>
            <person name="Luecker S."/>
            <person name="Lage O.M."/>
            <person name="Pohl T."/>
            <person name="Merkel B.J."/>
            <person name="Hornburger P."/>
            <person name="Mueller R.-W."/>
            <person name="Bruemmer F."/>
            <person name="Labrenz M."/>
            <person name="Spormann A.M."/>
            <person name="Op Den Camp H."/>
            <person name="Overmann J."/>
            <person name="Amann R."/>
            <person name="Jetten M.S.M."/>
            <person name="Mascher T."/>
            <person name="Medema M.H."/>
            <person name="Devos D.P."/>
            <person name="Kaster A.-K."/>
            <person name="Ovreas L."/>
            <person name="Rohde M."/>
            <person name="Galperin M.Y."/>
            <person name="Jogler C."/>
        </authorList>
    </citation>
    <scope>NUCLEOTIDE SEQUENCE [LARGE SCALE GENOMIC DNA]</scope>
    <source>
        <strain evidence="4 5">KOR34</strain>
    </source>
</reference>
<keyword evidence="5" id="KW-1185">Reference proteome</keyword>
<dbReference type="RefSeq" id="WP_197531700.1">
    <property type="nucleotide sequence ID" value="NZ_SIHJ01000005.1"/>
</dbReference>
<evidence type="ECO:0000313" key="5">
    <source>
        <dbReference type="Proteomes" id="UP000316714"/>
    </source>
</evidence>
<evidence type="ECO:0000256" key="2">
    <source>
        <dbReference type="SAM" id="MobiDB-lite"/>
    </source>
</evidence>
<dbReference type="SMART" id="SM00028">
    <property type="entry name" value="TPR"/>
    <property type="match status" value="3"/>
</dbReference>
<protein>
    <submittedName>
        <fullName evidence="4">Tetratricopeptide repeat protein</fullName>
    </submittedName>
</protein>
<keyword evidence="1" id="KW-0802">TPR repeat</keyword>
<feature type="signal peptide" evidence="3">
    <location>
        <begin position="1"/>
        <end position="22"/>
    </location>
</feature>
<feature type="repeat" description="TPR" evidence="1">
    <location>
        <begin position="140"/>
        <end position="173"/>
    </location>
</feature>
<keyword evidence="3" id="KW-0732">Signal</keyword>
<dbReference type="AlphaFoldDB" id="A0A5C5UV40"/>
<feature type="compositionally biased region" description="Pro residues" evidence="2">
    <location>
        <begin position="286"/>
        <end position="296"/>
    </location>
</feature>
<feature type="chain" id="PRO_5022835874" evidence="3">
    <location>
        <begin position="23"/>
        <end position="296"/>
    </location>
</feature>
<organism evidence="4 5">
    <name type="scientific">Posidoniimonas corsicana</name>
    <dbReference type="NCBI Taxonomy" id="1938618"/>
    <lineage>
        <taxon>Bacteria</taxon>
        <taxon>Pseudomonadati</taxon>
        <taxon>Planctomycetota</taxon>
        <taxon>Planctomycetia</taxon>
        <taxon>Pirellulales</taxon>
        <taxon>Lacipirellulaceae</taxon>
        <taxon>Posidoniimonas</taxon>
    </lineage>
</organism>
<feature type="region of interest" description="Disordered" evidence="2">
    <location>
        <begin position="276"/>
        <end position="296"/>
    </location>
</feature>
<evidence type="ECO:0000313" key="4">
    <source>
        <dbReference type="EMBL" id="TWT30261.1"/>
    </source>
</evidence>
<dbReference type="PROSITE" id="PS50005">
    <property type="entry name" value="TPR"/>
    <property type="match status" value="2"/>
</dbReference>
<dbReference type="SUPFAM" id="SSF48452">
    <property type="entry name" value="TPR-like"/>
    <property type="match status" value="1"/>
</dbReference>
<proteinExistence type="predicted"/>
<comment type="caution">
    <text evidence="4">The sequence shown here is derived from an EMBL/GenBank/DDBJ whole genome shotgun (WGS) entry which is preliminary data.</text>
</comment>
<sequence length="296" mass="32546" precursor="true">MSRMCALAVLVAISLGADHAVAERDPILGDPPDGTILGRPGGKYPNVPTFTIPQGGYGPYRYGYCPPGGWWPRYDYYPGYYGFYPGAAYIDYRVLYGLRQPAVAAAPVQPAPRPARPPLGLLGPAPEMPDGPGPDELKRAWRYLDLGDRYLREGRLLDARNRYRRAEKQAPDLAALHFRVMLLEMATGRFEEAVDALRRGLELEPDWADSGFDLDVVYTEAGRSDVARLLANRLNQFPNDADALLLAGVLLHLNGDDALADEKFRHALRVTRGESLAGAFVREPPDQPPPPPAPGE</sequence>
<name>A0A5C5UV40_9BACT</name>
<feature type="repeat" description="TPR" evidence="1">
    <location>
        <begin position="174"/>
        <end position="207"/>
    </location>
</feature>
<evidence type="ECO:0000256" key="1">
    <source>
        <dbReference type="PROSITE-ProRule" id="PRU00339"/>
    </source>
</evidence>
<dbReference type="Gene3D" id="1.25.40.10">
    <property type="entry name" value="Tetratricopeptide repeat domain"/>
    <property type="match status" value="1"/>
</dbReference>
<accession>A0A5C5UV40</accession>
<evidence type="ECO:0000256" key="3">
    <source>
        <dbReference type="SAM" id="SignalP"/>
    </source>
</evidence>
<dbReference type="InterPro" id="IPR011990">
    <property type="entry name" value="TPR-like_helical_dom_sf"/>
</dbReference>
<gene>
    <name evidence="4" type="ORF">KOR34_48190</name>
</gene>
<dbReference type="InterPro" id="IPR019734">
    <property type="entry name" value="TPR_rpt"/>
</dbReference>
<dbReference type="Proteomes" id="UP000316714">
    <property type="component" value="Unassembled WGS sequence"/>
</dbReference>